<evidence type="ECO:0000313" key="3">
    <source>
        <dbReference type="EMBL" id="PKY06833.1"/>
    </source>
</evidence>
<dbReference type="OrthoDB" id="4502894at2759"/>
<keyword evidence="2" id="KW-0472">Membrane</keyword>
<dbReference type="EMBL" id="MSFM01000003">
    <property type="protein sequence ID" value="PKY06833.1"/>
    <property type="molecule type" value="Genomic_DNA"/>
</dbReference>
<protein>
    <submittedName>
        <fullName evidence="3">Uncharacterized protein</fullName>
    </submittedName>
</protein>
<keyword evidence="2" id="KW-0812">Transmembrane</keyword>
<evidence type="ECO:0000256" key="1">
    <source>
        <dbReference type="SAM" id="MobiDB-lite"/>
    </source>
</evidence>
<keyword evidence="2" id="KW-1133">Transmembrane helix</keyword>
<dbReference type="Proteomes" id="UP000234254">
    <property type="component" value="Unassembled WGS sequence"/>
</dbReference>
<gene>
    <name evidence="3" type="ORF">P168DRAFT_325651</name>
</gene>
<evidence type="ECO:0000256" key="2">
    <source>
        <dbReference type="SAM" id="Phobius"/>
    </source>
</evidence>
<accession>A0A2I1DAE4</accession>
<keyword evidence="4" id="KW-1185">Reference proteome</keyword>
<organism evidence="3 4">
    <name type="scientific">Aspergillus campestris (strain IBT 28561)</name>
    <dbReference type="NCBI Taxonomy" id="1392248"/>
    <lineage>
        <taxon>Eukaryota</taxon>
        <taxon>Fungi</taxon>
        <taxon>Dikarya</taxon>
        <taxon>Ascomycota</taxon>
        <taxon>Pezizomycotina</taxon>
        <taxon>Eurotiomycetes</taxon>
        <taxon>Eurotiomycetidae</taxon>
        <taxon>Eurotiales</taxon>
        <taxon>Aspergillaceae</taxon>
        <taxon>Aspergillus</taxon>
        <taxon>Aspergillus subgen. Circumdati</taxon>
    </lineage>
</organism>
<sequence>MAWMTAVATALSFIVYPSVYIITVAYILLQLLVKVLVKVLVTVLVTPLLYLGNSILSLILLPLRILAKFESILIYLGVAIVMGIGAGFIVYYSSSTVVNLLGQAMGALWTPSAPPTGASDSKTLPGHQVRQAGLVDAPLFLPRDQWRRRDGKKAPRGTRQAGLQASTILEEDSSEYSDEELG</sequence>
<feature type="transmembrane region" description="Helical" evidence="2">
    <location>
        <begin position="7"/>
        <end position="29"/>
    </location>
</feature>
<feature type="region of interest" description="Disordered" evidence="1">
    <location>
        <begin position="143"/>
        <end position="182"/>
    </location>
</feature>
<comment type="caution">
    <text evidence="3">The sequence shown here is derived from an EMBL/GenBank/DDBJ whole genome shotgun (WGS) entry which is preliminary data.</text>
</comment>
<feature type="compositionally biased region" description="Acidic residues" evidence="1">
    <location>
        <begin position="169"/>
        <end position="182"/>
    </location>
</feature>
<proteinExistence type="predicted"/>
<dbReference type="VEuPathDB" id="FungiDB:P168DRAFT_325651"/>
<feature type="transmembrane region" description="Helical" evidence="2">
    <location>
        <begin position="72"/>
        <end position="92"/>
    </location>
</feature>
<feature type="transmembrane region" description="Helical" evidence="2">
    <location>
        <begin position="35"/>
        <end position="60"/>
    </location>
</feature>
<dbReference type="AlphaFoldDB" id="A0A2I1DAE4"/>
<name>A0A2I1DAE4_ASPC2</name>
<dbReference type="RefSeq" id="XP_024695427.1">
    <property type="nucleotide sequence ID" value="XM_024841033.1"/>
</dbReference>
<evidence type="ECO:0000313" key="4">
    <source>
        <dbReference type="Proteomes" id="UP000234254"/>
    </source>
</evidence>
<reference evidence="3" key="1">
    <citation type="submission" date="2016-12" db="EMBL/GenBank/DDBJ databases">
        <title>The genomes of Aspergillus section Nigri reveals drivers in fungal speciation.</title>
        <authorList>
            <consortium name="DOE Joint Genome Institute"/>
            <person name="Vesth T.C."/>
            <person name="Nybo J."/>
            <person name="Theobald S."/>
            <person name="Brandl J."/>
            <person name="Frisvad J.C."/>
            <person name="Nielsen K.F."/>
            <person name="Lyhne E.K."/>
            <person name="Kogle M.E."/>
            <person name="Kuo A."/>
            <person name="Riley R."/>
            <person name="Clum A."/>
            <person name="Nolan M."/>
            <person name="Lipzen A."/>
            <person name="Salamov A."/>
            <person name="Henrissat B."/>
            <person name="Wiebenga A."/>
            <person name="De vries R.P."/>
            <person name="Grigoriev I.V."/>
            <person name="Mortensen U.H."/>
            <person name="Andersen M.R."/>
            <person name="Baker S.E."/>
        </authorList>
    </citation>
    <scope>NUCLEOTIDE SEQUENCE</scope>
    <source>
        <strain evidence="3">IBT 28561</strain>
    </source>
</reference>
<dbReference type="GeneID" id="36548557"/>